<evidence type="ECO:0000313" key="2">
    <source>
        <dbReference type="EMBL" id="MBG0562275.1"/>
    </source>
</evidence>
<organism evidence="2 3">
    <name type="scientific">Actinoplanes aureus</name>
    <dbReference type="NCBI Taxonomy" id="2792083"/>
    <lineage>
        <taxon>Bacteria</taxon>
        <taxon>Bacillati</taxon>
        <taxon>Actinomycetota</taxon>
        <taxon>Actinomycetes</taxon>
        <taxon>Micromonosporales</taxon>
        <taxon>Micromonosporaceae</taxon>
        <taxon>Actinoplanes</taxon>
    </lineage>
</organism>
<gene>
    <name evidence="2" type="ORF">I4J89_12450</name>
</gene>
<dbReference type="RefSeq" id="WP_196414069.1">
    <property type="nucleotide sequence ID" value="NZ_JADQTO010000005.1"/>
</dbReference>
<dbReference type="Proteomes" id="UP000598146">
    <property type="component" value="Unassembled WGS sequence"/>
</dbReference>
<evidence type="ECO:0008006" key="4">
    <source>
        <dbReference type="Google" id="ProtNLM"/>
    </source>
</evidence>
<keyword evidence="1" id="KW-0472">Membrane</keyword>
<evidence type="ECO:0000313" key="3">
    <source>
        <dbReference type="Proteomes" id="UP000598146"/>
    </source>
</evidence>
<keyword evidence="3" id="KW-1185">Reference proteome</keyword>
<comment type="caution">
    <text evidence="2">The sequence shown here is derived from an EMBL/GenBank/DDBJ whole genome shotgun (WGS) entry which is preliminary data.</text>
</comment>
<name>A0A931FXA6_9ACTN</name>
<feature type="transmembrane region" description="Helical" evidence="1">
    <location>
        <begin position="7"/>
        <end position="27"/>
    </location>
</feature>
<feature type="transmembrane region" description="Helical" evidence="1">
    <location>
        <begin position="130"/>
        <end position="154"/>
    </location>
</feature>
<evidence type="ECO:0000256" key="1">
    <source>
        <dbReference type="SAM" id="Phobius"/>
    </source>
</evidence>
<keyword evidence="1" id="KW-1133">Transmembrane helix</keyword>
<accession>A0A931FXA6</accession>
<feature type="transmembrane region" description="Helical" evidence="1">
    <location>
        <begin position="218"/>
        <end position="238"/>
    </location>
</feature>
<feature type="transmembrane region" description="Helical" evidence="1">
    <location>
        <begin position="273"/>
        <end position="295"/>
    </location>
</feature>
<reference evidence="2" key="1">
    <citation type="submission" date="2020-11" db="EMBL/GenBank/DDBJ databases">
        <title>Isolation and identification of active actinomycetes.</title>
        <authorList>
            <person name="Sun X."/>
        </authorList>
    </citation>
    <scope>NUCLEOTIDE SEQUENCE</scope>
    <source>
        <strain evidence="2">NEAU-A11</strain>
    </source>
</reference>
<feature type="transmembrane region" description="Helical" evidence="1">
    <location>
        <begin position="191"/>
        <end position="211"/>
    </location>
</feature>
<keyword evidence="1" id="KW-0812">Transmembrane</keyword>
<feature type="transmembrane region" description="Helical" evidence="1">
    <location>
        <begin position="161"/>
        <end position="179"/>
    </location>
</feature>
<proteinExistence type="predicted"/>
<protein>
    <recommendedName>
        <fullName evidence="4">ABC transporter permease</fullName>
    </recommendedName>
</protein>
<dbReference type="AlphaFoldDB" id="A0A931FXA6"/>
<dbReference type="EMBL" id="JADQTO010000005">
    <property type="protein sequence ID" value="MBG0562275.1"/>
    <property type="molecule type" value="Genomic_DNA"/>
</dbReference>
<sequence>MHAKLRPLAIAVVVVLVQAALVAFFAWPSLRTAPRDLPVVVTGPAAAAVTAELQQKLPGGFEITTVGDAAAADQALRDREAYAAFVTGPDGVTLHIASAASPAVATLLSQQAPGPVVDVVPVDSGDPRGAGLAAAFLPIVLTSMVAGIILTLAVASRTGRLAGVTGFALLAGLGGAWVLHQGYDILPGGYLAGAGALALLAFAVSATLAGLGTALGRAGLGLGALLVFLLGNPLSAVASAPELLPQPWGAIGQLLPPGAGATLLRSVAYFDGAGGAVAAWTLAAWAAAGLLLLAVPGRRQAPAEGRATPEATEAAVAAPIA</sequence>